<evidence type="ECO:0000313" key="1">
    <source>
        <dbReference type="EMBL" id="KAI8431414.1"/>
    </source>
</evidence>
<proteinExistence type="predicted"/>
<dbReference type="Proteomes" id="UP001064048">
    <property type="component" value="Chromosome 30"/>
</dbReference>
<organism evidence="1 2">
    <name type="scientific">Choristoneura fumiferana</name>
    <name type="common">Spruce budworm moth</name>
    <name type="synonym">Archips fumiferana</name>
    <dbReference type="NCBI Taxonomy" id="7141"/>
    <lineage>
        <taxon>Eukaryota</taxon>
        <taxon>Metazoa</taxon>
        <taxon>Ecdysozoa</taxon>
        <taxon>Arthropoda</taxon>
        <taxon>Hexapoda</taxon>
        <taxon>Insecta</taxon>
        <taxon>Pterygota</taxon>
        <taxon>Neoptera</taxon>
        <taxon>Endopterygota</taxon>
        <taxon>Lepidoptera</taxon>
        <taxon>Glossata</taxon>
        <taxon>Ditrysia</taxon>
        <taxon>Tortricoidea</taxon>
        <taxon>Tortricidae</taxon>
        <taxon>Tortricinae</taxon>
        <taxon>Choristoneura</taxon>
    </lineage>
</organism>
<gene>
    <name evidence="1" type="ORF">MSG28_015936</name>
</gene>
<protein>
    <submittedName>
        <fullName evidence="1">Uncharacterized protein</fullName>
    </submittedName>
</protein>
<name>A0ACC0K4W1_CHOFU</name>
<sequence length="150" mass="17053">MSASTPALRQPKSLNKIQKPPSNLIITDSQNVILTLKDCRKLVISSDSYHGILMAGNMYKCVFCGTEIELNSKSKEAHMSSQKHLKCMELHPHLEEFSENLLRKLSYNDMYCSICNVVVTTQFLARHVSSDTHKDLLQKAEMKATTYKPY</sequence>
<reference evidence="1 2" key="1">
    <citation type="journal article" date="2022" name="Genome Biol. Evol.">
        <title>The Spruce Budworm Genome: Reconstructing the Evolutionary History of Antifreeze Proteins.</title>
        <authorList>
            <person name="Beliveau C."/>
            <person name="Gagne P."/>
            <person name="Picq S."/>
            <person name="Vernygora O."/>
            <person name="Keeling C.I."/>
            <person name="Pinkney K."/>
            <person name="Doucet D."/>
            <person name="Wen F."/>
            <person name="Johnston J.S."/>
            <person name="Maaroufi H."/>
            <person name="Boyle B."/>
            <person name="Laroche J."/>
            <person name="Dewar K."/>
            <person name="Juretic N."/>
            <person name="Blackburn G."/>
            <person name="Nisole A."/>
            <person name="Brunet B."/>
            <person name="Brandao M."/>
            <person name="Lumley L."/>
            <person name="Duan J."/>
            <person name="Quan G."/>
            <person name="Lucarotti C.J."/>
            <person name="Roe A.D."/>
            <person name="Sperling F.A.H."/>
            <person name="Levesque R.C."/>
            <person name="Cusson M."/>
        </authorList>
    </citation>
    <scope>NUCLEOTIDE SEQUENCE [LARGE SCALE GENOMIC DNA]</scope>
    <source>
        <strain evidence="1">Glfc:IPQL:Cfum</strain>
    </source>
</reference>
<dbReference type="EMBL" id="CM046130">
    <property type="protein sequence ID" value="KAI8431414.1"/>
    <property type="molecule type" value="Genomic_DNA"/>
</dbReference>
<keyword evidence="2" id="KW-1185">Reference proteome</keyword>
<evidence type="ECO:0000313" key="2">
    <source>
        <dbReference type="Proteomes" id="UP001064048"/>
    </source>
</evidence>
<comment type="caution">
    <text evidence="1">The sequence shown here is derived from an EMBL/GenBank/DDBJ whole genome shotgun (WGS) entry which is preliminary data.</text>
</comment>
<accession>A0ACC0K4W1</accession>